<comment type="similarity">
    <text evidence="1 5">Belongs to the MreC family.</text>
</comment>
<evidence type="ECO:0000256" key="2">
    <source>
        <dbReference type="ARBA" id="ARBA00013855"/>
    </source>
</evidence>
<dbReference type="Gene3D" id="2.40.10.340">
    <property type="entry name" value="Rod shape-determining protein MreC, domain 1"/>
    <property type="match status" value="1"/>
</dbReference>
<dbReference type="InterPro" id="IPR042175">
    <property type="entry name" value="Cell/Rod_MreC_2"/>
</dbReference>
<evidence type="ECO:0000259" key="6">
    <source>
        <dbReference type="Pfam" id="PF04085"/>
    </source>
</evidence>
<dbReference type="NCBIfam" id="NF010532">
    <property type="entry name" value="PRK13922.9-3"/>
    <property type="match status" value="1"/>
</dbReference>
<dbReference type="PANTHER" id="PTHR34138:SF1">
    <property type="entry name" value="CELL SHAPE-DETERMINING PROTEIN MREC"/>
    <property type="match status" value="1"/>
</dbReference>
<dbReference type="PIRSF" id="PIRSF038471">
    <property type="entry name" value="MreC"/>
    <property type="match status" value="1"/>
</dbReference>
<dbReference type="InterPro" id="IPR007221">
    <property type="entry name" value="MreC"/>
</dbReference>
<evidence type="ECO:0000256" key="4">
    <source>
        <dbReference type="ARBA" id="ARBA00032089"/>
    </source>
</evidence>
<reference evidence="7 8" key="1">
    <citation type="submission" date="2021-04" db="EMBL/GenBank/DDBJ databases">
        <title>Mariniflexile gromovii gen. nov., sp. nov., a gliding bacterium isolated from the sea urchin Strongylocentrotus intermedius.</title>
        <authorList>
            <person name="Ko S."/>
            <person name="Le V."/>
            <person name="Ahn C.-Y."/>
            <person name="Oh H.-M."/>
        </authorList>
    </citation>
    <scope>NUCLEOTIDE SEQUENCE [LARGE SCALE GENOMIC DNA]</scope>
    <source>
        <strain evidence="7 8">KCTC 12570</strain>
    </source>
</reference>
<dbReference type="PANTHER" id="PTHR34138">
    <property type="entry name" value="CELL SHAPE-DETERMINING PROTEIN MREC"/>
    <property type="match status" value="1"/>
</dbReference>
<accession>A0ABS4BRU4</accession>
<evidence type="ECO:0000256" key="3">
    <source>
        <dbReference type="ARBA" id="ARBA00022960"/>
    </source>
</evidence>
<comment type="function">
    <text evidence="5">Involved in formation and maintenance of cell shape.</text>
</comment>
<keyword evidence="3 5" id="KW-0133">Cell shape</keyword>
<dbReference type="Pfam" id="PF04085">
    <property type="entry name" value="MreC"/>
    <property type="match status" value="1"/>
</dbReference>
<dbReference type="InterPro" id="IPR055342">
    <property type="entry name" value="MreC_beta-barrel_core"/>
</dbReference>
<dbReference type="EMBL" id="JAGJCB010000003">
    <property type="protein sequence ID" value="MBP0903118.1"/>
    <property type="molecule type" value="Genomic_DNA"/>
</dbReference>
<dbReference type="Proteomes" id="UP000670776">
    <property type="component" value="Unassembled WGS sequence"/>
</dbReference>
<name>A0ABS4BRU4_9FLAO</name>
<comment type="caution">
    <text evidence="7">The sequence shown here is derived from an EMBL/GenBank/DDBJ whole genome shotgun (WGS) entry which is preliminary data.</text>
</comment>
<evidence type="ECO:0000256" key="5">
    <source>
        <dbReference type="PIRNR" id="PIRNR038471"/>
    </source>
</evidence>
<dbReference type="Gene3D" id="2.40.10.350">
    <property type="entry name" value="Rod shape-determining protein MreC, domain 2"/>
    <property type="match status" value="1"/>
</dbReference>
<evidence type="ECO:0000256" key="1">
    <source>
        <dbReference type="ARBA" id="ARBA00009369"/>
    </source>
</evidence>
<evidence type="ECO:0000313" key="8">
    <source>
        <dbReference type="Proteomes" id="UP000670776"/>
    </source>
</evidence>
<gene>
    <name evidence="7" type="primary">mreC</name>
    <name evidence="7" type="ORF">J8H85_04690</name>
</gene>
<proteinExistence type="inferred from homology"/>
<evidence type="ECO:0000313" key="7">
    <source>
        <dbReference type="EMBL" id="MBP0903118.1"/>
    </source>
</evidence>
<feature type="domain" description="Rod shape-determining protein MreC beta-barrel core" evidence="6">
    <location>
        <begin position="109"/>
        <end position="256"/>
    </location>
</feature>
<protein>
    <recommendedName>
        <fullName evidence="2 5">Cell shape-determining protein MreC</fullName>
    </recommendedName>
    <alternativeName>
        <fullName evidence="4 5">Cell shape protein MreC</fullName>
    </alternativeName>
</protein>
<organism evidence="7 8">
    <name type="scientific">Mariniflexile gromovii</name>
    <dbReference type="NCBI Taxonomy" id="362523"/>
    <lineage>
        <taxon>Bacteria</taxon>
        <taxon>Pseudomonadati</taxon>
        <taxon>Bacteroidota</taxon>
        <taxon>Flavobacteriia</taxon>
        <taxon>Flavobacteriales</taxon>
        <taxon>Flavobacteriaceae</taxon>
        <taxon>Mariniflexile</taxon>
    </lineage>
</organism>
<sequence>MQQIINFIIRNKNFLLSLLLFSISMVFTIQTHSYHKSKFINSANFLTGGVYNSINNFTAYLNLKSQNQVLAEENSRLKMLLFNSENKKDSIYLDTVSYGGTYKFTLANVIRNTYSGANNVLLLNRGKNDGLKQDLGVISSKGIVGIVDGTSKRYATVISVLNTVNKISAQLKKTNHFGTLYWDAKSPYYIQLIDIPKIAPIVKGDTIITSGRSSIFPKGIPIGVINDFKLDAAENYYEINIKLFNDMTNLEHVYTIENIDADEIDRLLNAKANE</sequence>
<dbReference type="InterPro" id="IPR042177">
    <property type="entry name" value="Cell/Rod_1"/>
</dbReference>
<dbReference type="RefSeq" id="WP_209653146.1">
    <property type="nucleotide sequence ID" value="NZ_JAGJCB010000003.1"/>
</dbReference>
<keyword evidence="8" id="KW-1185">Reference proteome</keyword>